<keyword evidence="5" id="KW-0732">Signal</keyword>
<feature type="domain" description="FAD-binding PCMH-type" evidence="6">
    <location>
        <begin position="48"/>
        <end position="219"/>
    </location>
</feature>
<dbReference type="InterPro" id="IPR050416">
    <property type="entry name" value="FAD-linked_Oxidoreductase"/>
</dbReference>
<feature type="signal peptide" evidence="5">
    <location>
        <begin position="1"/>
        <end position="20"/>
    </location>
</feature>
<organism evidence="7 8">
    <name type="scientific">Monosporascus cannonballus</name>
    <dbReference type="NCBI Taxonomy" id="155416"/>
    <lineage>
        <taxon>Eukaryota</taxon>
        <taxon>Fungi</taxon>
        <taxon>Dikarya</taxon>
        <taxon>Ascomycota</taxon>
        <taxon>Pezizomycotina</taxon>
        <taxon>Sordariomycetes</taxon>
        <taxon>Xylariomycetidae</taxon>
        <taxon>Xylariales</taxon>
        <taxon>Xylariales incertae sedis</taxon>
        <taxon>Monosporascus</taxon>
    </lineage>
</organism>
<evidence type="ECO:0000256" key="4">
    <source>
        <dbReference type="ARBA" id="ARBA00023002"/>
    </source>
</evidence>
<dbReference type="InterPro" id="IPR016166">
    <property type="entry name" value="FAD-bd_PCMH"/>
</dbReference>
<accession>A0ABY0GXI5</accession>
<feature type="chain" id="PRO_5045345130" description="FAD-binding PCMH-type domain-containing protein" evidence="5">
    <location>
        <begin position="21"/>
        <end position="465"/>
    </location>
</feature>
<evidence type="ECO:0000313" key="7">
    <source>
        <dbReference type="EMBL" id="RYO79784.1"/>
    </source>
</evidence>
<dbReference type="InterPro" id="IPR006094">
    <property type="entry name" value="Oxid_FAD_bind_N"/>
</dbReference>
<dbReference type="PANTHER" id="PTHR42973">
    <property type="entry name" value="BINDING OXIDOREDUCTASE, PUTATIVE (AFU_ORTHOLOGUE AFUA_1G17690)-RELATED"/>
    <property type="match status" value="1"/>
</dbReference>
<dbReference type="Gene3D" id="3.30.465.10">
    <property type="match status" value="2"/>
</dbReference>
<keyword evidence="2" id="KW-0285">Flavoprotein</keyword>
<dbReference type="EMBL" id="QJNS01000313">
    <property type="protein sequence ID" value="RYO79784.1"/>
    <property type="molecule type" value="Genomic_DNA"/>
</dbReference>
<dbReference type="PROSITE" id="PS51387">
    <property type="entry name" value="FAD_PCMH"/>
    <property type="match status" value="1"/>
</dbReference>
<reference evidence="7 8" key="1">
    <citation type="submission" date="2018-06" db="EMBL/GenBank/DDBJ databases">
        <title>Complete Genomes of Monosporascus.</title>
        <authorList>
            <person name="Robinson A.J."/>
            <person name="Natvig D.O."/>
        </authorList>
    </citation>
    <scope>NUCLEOTIDE SEQUENCE [LARGE SCALE GENOMIC DNA]</scope>
    <source>
        <strain evidence="7 8">CBS 609.92</strain>
    </source>
</reference>
<dbReference type="Pfam" id="PF01565">
    <property type="entry name" value="FAD_binding_4"/>
    <property type="match status" value="1"/>
</dbReference>
<keyword evidence="3" id="KW-0274">FAD</keyword>
<protein>
    <recommendedName>
        <fullName evidence="6">FAD-binding PCMH-type domain-containing protein</fullName>
    </recommendedName>
</protein>
<dbReference type="Proteomes" id="UP000294003">
    <property type="component" value="Unassembled WGS sequence"/>
</dbReference>
<proteinExistence type="inferred from homology"/>
<gene>
    <name evidence="7" type="ORF">DL762_007983</name>
</gene>
<evidence type="ECO:0000256" key="2">
    <source>
        <dbReference type="ARBA" id="ARBA00022630"/>
    </source>
</evidence>
<dbReference type="PANTHER" id="PTHR42973:SF8">
    <property type="entry name" value="FAD-BINDING PCMH-TYPE DOMAIN-CONTAINING PROTEIN"/>
    <property type="match status" value="1"/>
</dbReference>
<sequence length="465" mass="51443">MNTLSRLVLSLTLLQALVTGSPLSPKAVPRYFQKLPFSRRDLSVAEIQPPPDIEVVVVPAKESDVSKIVKYCNDNSIEFLAYNRGHGITTSLGNFRGLEINLRQLDAITIAPDGKSVSVQSGTYNDPVMETLWDAGYVTMTGSTECVGLFGPGLGGGHGRIEGRYGLVSDNFIHLNVVLADGSTIGVNETSYPDLFWGMKGAGHNFGIVTSAVMKLYPREVDTWHYHNYYWTGDKLEAVFEALNWLHTSDNGTTPPLMGFEAGRIYMNSSISETEASLSWSFAYAGPAADADKLLGPFNAIEAVAEVVGDVPYPLLMAAQGNDVASGRRIYENYNQWAREYPDLAATALLYYEGYATKAVQEIDSASSAYPHRDEKHLVFFSTPVPEGSDLLVPGQAWAKESWELLNAGEPTRQPATYVNYATGNPYESLESIYGYEPWRLERLRGLKAKYDPYNRFRYYVPIVN</sequence>
<dbReference type="Gene3D" id="3.40.462.20">
    <property type="match status" value="1"/>
</dbReference>
<comment type="caution">
    <text evidence="7">The sequence shown here is derived from an EMBL/GenBank/DDBJ whole genome shotgun (WGS) entry which is preliminary data.</text>
</comment>
<dbReference type="InterPro" id="IPR016169">
    <property type="entry name" value="FAD-bd_PCMH_sub2"/>
</dbReference>
<evidence type="ECO:0000259" key="6">
    <source>
        <dbReference type="PROSITE" id="PS51387"/>
    </source>
</evidence>
<keyword evidence="8" id="KW-1185">Reference proteome</keyword>
<keyword evidence="4" id="KW-0560">Oxidoreductase</keyword>
<evidence type="ECO:0000313" key="8">
    <source>
        <dbReference type="Proteomes" id="UP000294003"/>
    </source>
</evidence>
<name>A0ABY0GXI5_9PEZI</name>
<comment type="similarity">
    <text evidence="1">Belongs to the oxygen-dependent FAD-linked oxidoreductase family.</text>
</comment>
<evidence type="ECO:0000256" key="1">
    <source>
        <dbReference type="ARBA" id="ARBA00005466"/>
    </source>
</evidence>
<dbReference type="SUPFAM" id="SSF56176">
    <property type="entry name" value="FAD-binding/transporter-associated domain-like"/>
    <property type="match status" value="1"/>
</dbReference>
<evidence type="ECO:0000256" key="3">
    <source>
        <dbReference type="ARBA" id="ARBA00022827"/>
    </source>
</evidence>
<dbReference type="InterPro" id="IPR036318">
    <property type="entry name" value="FAD-bd_PCMH-like_sf"/>
</dbReference>
<evidence type="ECO:0000256" key="5">
    <source>
        <dbReference type="SAM" id="SignalP"/>
    </source>
</evidence>